<dbReference type="GO" id="GO:0005886">
    <property type="term" value="C:plasma membrane"/>
    <property type="evidence" value="ECO:0007669"/>
    <property type="project" value="UniProtKB-SubCell"/>
</dbReference>
<evidence type="ECO:0000256" key="4">
    <source>
        <dbReference type="ARBA" id="ARBA00022989"/>
    </source>
</evidence>
<dbReference type="EMBL" id="FN869859">
    <property type="protein sequence ID" value="CCC81764.1"/>
    <property type="molecule type" value="Genomic_DNA"/>
</dbReference>
<dbReference type="HOGENOM" id="CLU_040769_1_2_2"/>
<keyword evidence="8" id="KW-1185">Reference proteome</keyword>
<evidence type="ECO:0000313" key="8">
    <source>
        <dbReference type="Proteomes" id="UP000002654"/>
    </source>
</evidence>
<reference evidence="7 8" key="1">
    <citation type="journal article" date="2011" name="PLoS ONE">
        <title>The complete genome sequence of Thermoproteus tenax: a physiologically versatile member of the Crenarchaeota.</title>
        <authorList>
            <person name="Siebers B."/>
            <person name="Zaparty M."/>
            <person name="Raddatz G."/>
            <person name="Tjaden B."/>
            <person name="Albers S.V."/>
            <person name="Bell S.D."/>
            <person name="Blombach F."/>
            <person name="Kletzin A."/>
            <person name="Kyrpides N."/>
            <person name="Lanz C."/>
            <person name="Plagens A."/>
            <person name="Rampp M."/>
            <person name="Rosinus A."/>
            <person name="von Jan M."/>
            <person name="Makarova K.S."/>
            <person name="Klenk H.P."/>
            <person name="Schuster S.C."/>
            <person name="Hensel R."/>
        </authorList>
    </citation>
    <scope>NUCLEOTIDE SEQUENCE [LARGE SCALE GENOMIC DNA]</scope>
    <source>
        <strain evidence="8">ATCC 35583 / DSM 2078 / JCM 9277 / NBRC 100435 / Kra 1</strain>
    </source>
</reference>
<evidence type="ECO:0000256" key="6">
    <source>
        <dbReference type="SAM" id="Phobius"/>
    </source>
</evidence>
<dbReference type="PANTHER" id="PTHR43370">
    <property type="entry name" value="SUGAR ABC TRANSPORTER INTEGRAL MEMBRANE PROTEIN-RELATED"/>
    <property type="match status" value="1"/>
</dbReference>
<dbReference type="STRING" id="768679.TTX_1123"/>
<keyword evidence="4 6" id="KW-1133">Transmembrane helix</keyword>
<dbReference type="OrthoDB" id="372203at2157"/>
<sequence length="289" mass="30382">MAWEAALILLTQTIHAAVPILLAAVGEILAERSGVVNIGLEGLMLIGAFVGVLVGDVTSSGLLGILAACAVGLALGLLHGAIAVYLRGDQIVAGVAMNLFAAGLVAYGIQAVWHVAGYKQTPQWALVDPNVFTALAFAISFIVWYILNKTRLGIIIRAVGEDPEAAYSAGIDVFKVRLIATAVGAALASLGGAYLSQAYLSVVTKDISAGRGFIALADVVFANWNPLLAVAGSLIFGFFDAFSYWLQLYGFVRYEVTRMMPYIATLLVVAGVIGKARPPRALGKPFKKE</sequence>
<dbReference type="eggNOG" id="arCOG00261">
    <property type="taxonomic scope" value="Archaea"/>
</dbReference>
<evidence type="ECO:0000256" key="5">
    <source>
        <dbReference type="ARBA" id="ARBA00023136"/>
    </source>
</evidence>
<feature type="transmembrane region" description="Helical" evidence="6">
    <location>
        <begin position="213"/>
        <end position="239"/>
    </location>
</feature>
<dbReference type="KEGG" id="ttn:TTX_1123"/>
<keyword evidence="5 6" id="KW-0472">Membrane</keyword>
<evidence type="ECO:0000256" key="2">
    <source>
        <dbReference type="ARBA" id="ARBA00022475"/>
    </source>
</evidence>
<feature type="transmembrane region" description="Helical" evidence="6">
    <location>
        <begin position="61"/>
        <end position="84"/>
    </location>
</feature>
<comment type="subcellular location">
    <subcellularLocation>
        <location evidence="1">Cell membrane</location>
        <topology evidence="1">Multi-pass membrane protein</topology>
    </subcellularLocation>
</comment>
<dbReference type="PaxDb" id="768679-TTX_1123"/>
<dbReference type="CDD" id="cd06580">
    <property type="entry name" value="TM_PBP1_transp_TpRbsC_like"/>
    <property type="match status" value="1"/>
</dbReference>
<feature type="transmembrane region" description="Helical" evidence="6">
    <location>
        <begin position="91"/>
        <end position="109"/>
    </location>
</feature>
<dbReference type="Proteomes" id="UP000002654">
    <property type="component" value="Chromosome"/>
</dbReference>
<dbReference type="Pfam" id="PF02653">
    <property type="entry name" value="BPD_transp_2"/>
    <property type="match status" value="1"/>
</dbReference>
<gene>
    <name evidence="7" type="primary">rbsC-2</name>
    <name evidence="7" type="ordered locus">TTX_1123</name>
</gene>
<feature type="transmembrane region" description="Helical" evidence="6">
    <location>
        <begin position="6"/>
        <end position="26"/>
    </location>
</feature>
<dbReference type="InterPro" id="IPR001851">
    <property type="entry name" value="ABC_transp_permease"/>
</dbReference>
<protein>
    <submittedName>
        <fullName evidence="7">Ribose ABC transporter, permease protein</fullName>
    </submittedName>
</protein>
<keyword evidence="2" id="KW-1003">Cell membrane</keyword>
<dbReference type="PATRIC" id="fig|768679.9.peg.1133"/>
<keyword evidence="3 6" id="KW-0812">Transmembrane</keyword>
<proteinExistence type="predicted"/>
<evidence type="ECO:0000256" key="3">
    <source>
        <dbReference type="ARBA" id="ARBA00022692"/>
    </source>
</evidence>
<dbReference type="GO" id="GO:0022857">
    <property type="term" value="F:transmembrane transporter activity"/>
    <property type="evidence" value="ECO:0007669"/>
    <property type="project" value="InterPro"/>
</dbReference>
<dbReference type="RefSeq" id="WP_014127019.1">
    <property type="nucleotide sequence ID" value="NC_016070.1"/>
</dbReference>
<dbReference type="AlphaFoldDB" id="G4RJL9"/>
<dbReference type="GeneID" id="11262009"/>
<dbReference type="PANTHER" id="PTHR43370:SF1">
    <property type="entry name" value="GUANOSINE ABC TRANSPORTER PERMEASE PROTEIN NUPQ"/>
    <property type="match status" value="1"/>
</dbReference>
<evidence type="ECO:0000256" key="1">
    <source>
        <dbReference type="ARBA" id="ARBA00004651"/>
    </source>
</evidence>
<organism evidence="7 8">
    <name type="scientific">Thermoproteus tenax (strain ATCC 35583 / DSM 2078 / JCM 9277 / NBRC 100435 / Kra 1)</name>
    <dbReference type="NCBI Taxonomy" id="768679"/>
    <lineage>
        <taxon>Archaea</taxon>
        <taxon>Thermoproteota</taxon>
        <taxon>Thermoprotei</taxon>
        <taxon>Thermoproteales</taxon>
        <taxon>Thermoproteaceae</taxon>
        <taxon>Thermoproteus</taxon>
    </lineage>
</organism>
<feature type="transmembrane region" description="Helical" evidence="6">
    <location>
        <begin position="38"/>
        <end position="55"/>
    </location>
</feature>
<feature type="transmembrane region" description="Helical" evidence="6">
    <location>
        <begin position="129"/>
        <end position="147"/>
    </location>
</feature>
<evidence type="ECO:0000313" key="7">
    <source>
        <dbReference type="EMBL" id="CCC81764.1"/>
    </source>
</evidence>
<name>G4RJL9_THETK</name>
<accession>G4RJL9</accession>